<feature type="compositionally biased region" description="Basic and acidic residues" evidence="1">
    <location>
        <begin position="115"/>
        <end position="133"/>
    </location>
</feature>
<sequence>MGIDQLKLHSVQPGYLKNMQRPTKTQAAQKQGKETRSNISTKSTHKTANHTTCNIHIMICMRLSRKISHLGQQLSWKISIEPQHHTPISRWKSSIRDLQVRRPSSSVVFRNDNSAGHHLDNSIGPFRRDNSAG</sequence>
<feature type="compositionally biased region" description="Polar residues" evidence="1">
    <location>
        <begin position="20"/>
        <end position="29"/>
    </location>
</feature>
<accession>A0A2Z7C3C8</accession>
<evidence type="ECO:0000313" key="2">
    <source>
        <dbReference type="EMBL" id="KZV41425.1"/>
    </source>
</evidence>
<evidence type="ECO:0000313" key="3">
    <source>
        <dbReference type="Proteomes" id="UP000250235"/>
    </source>
</evidence>
<organism evidence="2 3">
    <name type="scientific">Dorcoceras hygrometricum</name>
    <dbReference type="NCBI Taxonomy" id="472368"/>
    <lineage>
        <taxon>Eukaryota</taxon>
        <taxon>Viridiplantae</taxon>
        <taxon>Streptophyta</taxon>
        <taxon>Embryophyta</taxon>
        <taxon>Tracheophyta</taxon>
        <taxon>Spermatophyta</taxon>
        <taxon>Magnoliopsida</taxon>
        <taxon>eudicotyledons</taxon>
        <taxon>Gunneridae</taxon>
        <taxon>Pentapetalae</taxon>
        <taxon>asterids</taxon>
        <taxon>lamiids</taxon>
        <taxon>Lamiales</taxon>
        <taxon>Gesneriaceae</taxon>
        <taxon>Didymocarpoideae</taxon>
        <taxon>Trichosporeae</taxon>
        <taxon>Loxocarpinae</taxon>
        <taxon>Dorcoceras</taxon>
    </lineage>
</organism>
<evidence type="ECO:0000256" key="1">
    <source>
        <dbReference type="SAM" id="MobiDB-lite"/>
    </source>
</evidence>
<dbReference type="Proteomes" id="UP000250235">
    <property type="component" value="Unassembled WGS sequence"/>
</dbReference>
<keyword evidence="3" id="KW-1185">Reference proteome</keyword>
<feature type="region of interest" description="Disordered" evidence="1">
    <location>
        <begin position="9"/>
        <end position="48"/>
    </location>
</feature>
<gene>
    <name evidence="2" type="ORF">F511_19669</name>
</gene>
<protein>
    <submittedName>
        <fullName evidence="2">N-acylphosphatidylethanolamine synthase</fullName>
    </submittedName>
</protein>
<name>A0A2Z7C3C8_9LAMI</name>
<proteinExistence type="predicted"/>
<feature type="region of interest" description="Disordered" evidence="1">
    <location>
        <begin position="108"/>
        <end position="133"/>
    </location>
</feature>
<dbReference type="AlphaFoldDB" id="A0A2Z7C3C8"/>
<reference evidence="2 3" key="1">
    <citation type="journal article" date="2015" name="Proc. Natl. Acad. Sci. U.S.A.">
        <title>The resurrection genome of Boea hygrometrica: A blueprint for survival of dehydration.</title>
        <authorList>
            <person name="Xiao L."/>
            <person name="Yang G."/>
            <person name="Zhang L."/>
            <person name="Yang X."/>
            <person name="Zhao S."/>
            <person name="Ji Z."/>
            <person name="Zhou Q."/>
            <person name="Hu M."/>
            <person name="Wang Y."/>
            <person name="Chen M."/>
            <person name="Xu Y."/>
            <person name="Jin H."/>
            <person name="Xiao X."/>
            <person name="Hu G."/>
            <person name="Bao F."/>
            <person name="Hu Y."/>
            <person name="Wan P."/>
            <person name="Li L."/>
            <person name="Deng X."/>
            <person name="Kuang T."/>
            <person name="Xiang C."/>
            <person name="Zhu J.K."/>
            <person name="Oliver M.J."/>
            <person name="He Y."/>
        </authorList>
    </citation>
    <scope>NUCLEOTIDE SEQUENCE [LARGE SCALE GENOMIC DNA]</scope>
    <source>
        <strain evidence="3">cv. XS01</strain>
    </source>
</reference>
<dbReference type="EMBL" id="KQ999463">
    <property type="protein sequence ID" value="KZV41425.1"/>
    <property type="molecule type" value="Genomic_DNA"/>
</dbReference>